<feature type="transmembrane region" description="Helical" evidence="1">
    <location>
        <begin position="21"/>
        <end position="43"/>
    </location>
</feature>
<reference evidence="3" key="1">
    <citation type="submission" date="2017-05" db="UniProtKB">
        <authorList>
            <consortium name="EnsemblMetazoa"/>
        </authorList>
    </citation>
    <scope>IDENTIFICATION</scope>
</reference>
<accession>A0A1X7V364</accession>
<sequence length="90" mass="10390">MTKHMHFKSVRGSPASYQHTFYDLLAMVCQLGSPTLFLTLTAADMMWLDLISVIARQHSVTYTNEEISRLSFDDKSNWIRRNTVTAAHHF</sequence>
<protein>
    <recommendedName>
        <fullName evidence="2">Helitron helicase-like domain-containing protein</fullName>
    </recommendedName>
</protein>
<keyword evidence="1" id="KW-0472">Membrane</keyword>
<keyword evidence="1" id="KW-1133">Transmembrane helix</keyword>
<evidence type="ECO:0000259" key="2">
    <source>
        <dbReference type="Pfam" id="PF14214"/>
    </source>
</evidence>
<keyword evidence="1" id="KW-0812">Transmembrane</keyword>
<feature type="domain" description="Helitron helicase-like" evidence="2">
    <location>
        <begin position="6"/>
        <end position="80"/>
    </location>
</feature>
<evidence type="ECO:0000313" key="3">
    <source>
        <dbReference type="EnsemblMetazoa" id="Aqu2.1.34695_001"/>
    </source>
</evidence>
<dbReference type="InterPro" id="IPR025476">
    <property type="entry name" value="Helitron_helicase-like"/>
</dbReference>
<evidence type="ECO:0000256" key="1">
    <source>
        <dbReference type="SAM" id="Phobius"/>
    </source>
</evidence>
<dbReference type="AlphaFoldDB" id="A0A1X7V364"/>
<proteinExistence type="predicted"/>
<organism evidence="3">
    <name type="scientific">Amphimedon queenslandica</name>
    <name type="common">Sponge</name>
    <dbReference type="NCBI Taxonomy" id="400682"/>
    <lineage>
        <taxon>Eukaryota</taxon>
        <taxon>Metazoa</taxon>
        <taxon>Porifera</taxon>
        <taxon>Demospongiae</taxon>
        <taxon>Heteroscleromorpha</taxon>
        <taxon>Haplosclerida</taxon>
        <taxon>Niphatidae</taxon>
        <taxon>Amphimedon</taxon>
    </lineage>
</organism>
<dbReference type="InParanoid" id="A0A1X7V364"/>
<name>A0A1X7V364_AMPQE</name>
<dbReference type="Pfam" id="PF14214">
    <property type="entry name" value="Helitron_like_N"/>
    <property type="match status" value="1"/>
</dbReference>
<dbReference type="EnsemblMetazoa" id="Aqu2.1.34695_001">
    <property type="protein sequence ID" value="Aqu2.1.34695_001"/>
    <property type="gene ID" value="Aqu2.1.34695"/>
</dbReference>